<evidence type="ECO:0000313" key="3">
    <source>
        <dbReference type="Proteomes" id="UP000251205"/>
    </source>
</evidence>
<comment type="caution">
    <text evidence="2">The sequence shown here is derived from an EMBL/GenBank/DDBJ whole genome shotgun (WGS) entry which is preliminary data.</text>
</comment>
<dbReference type="CDD" id="cd08276">
    <property type="entry name" value="MDR7"/>
    <property type="match status" value="1"/>
</dbReference>
<dbReference type="InterPro" id="IPR013149">
    <property type="entry name" value="ADH-like_C"/>
</dbReference>
<dbReference type="PANTHER" id="PTHR45033:SF2">
    <property type="entry name" value="ZINC-TYPE ALCOHOL DEHYDROGENASE-LIKE PROTEIN C1773.06C"/>
    <property type="match status" value="1"/>
</dbReference>
<evidence type="ECO:0000259" key="1">
    <source>
        <dbReference type="SMART" id="SM00829"/>
    </source>
</evidence>
<evidence type="ECO:0000313" key="2">
    <source>
        <dbReference type="EMBL" id="RAX38910.1"/>
    </source>
</evidence>
<dbReference type="InterPro" id="IPR011032">
    <property type="entry name" value="GroES-like_sf"/>
</dbReference>
<dbReference type="SUPFAM" id="SSF50129">
    <property type="entry name" value="GroES-like"/>
    <property type="match status" value="1"/>
</dbReference>
<name>A0A329YEM2_RHITR</name>
<dbReference type="EMBL" id="QMKK01000052">
    <property type="protein sequence ID" value="RAX38910.1"/>
    <property type="molecule type" value="Genomic_DNA"/>
</dbReference>
<dbReference type="Pfam" id="PF08240">
    <property type="entry name" value="ADH_N"/>
    <property type="match status" value="1"/>
</dbReference>
<feature type="domain" description="Enoyl reductase (ER)" evidence="1">
    <location>
        <begin position="16"/>
        <end position="339"/>
    </location>
</feature>
<dbReference type="SMART" id="SM00829">
    <property type="entry name" value="PKS_ER"/>
    <property type="match status" value="1"/>
</dbReference>
<gene>
    <name evidence="2" type="ORF">DQ393_25065</name>
</gene>
<accession>A0A329YEM2</accession>
<dbReference type="InterPro" id="IPR020843">
    <property type="entry name" value="ER"/>
</dbReference>
<dbReference type="AlphaFoldDB" id="A0A329YEM2"/>
<dbReference type="SUPFAM" id="SSF51735">
    <property type="entry name" value="NAD(P)-binding Rossmann-fold domains"/>
    <property type="match status" value="1"/>
</dbReference>
<organism evidence="2 3">
    <name type="scientific">Rhizobium tropici</name>
    <dbReference type="NCBI Taxonomy" id="398"/>
    <lineage>
        <taxon>Bacteria</taxon>
        <taxon>Pseudomonadati</taxon>
        <taxon>Pseudomonadota</taxon>
        <taxon>Alphaproteobacteria</taxon>
        <taxon>Hyphomicrobiales</taxon>
        <taxon>Rhizobiaceae</taxon>
        <taxon>Rhizobium/Agrobacterium group</taxon>
        <taxon>Rhizobium</taxon>
    </lineage>
</organism>
<dbReference type="InterPro" id="IPR036291">
    <property type="entry name" value="NAD(P)-bd_dom_sf"/>
</dbReference>
<dbReference type="Pfam" id="PF00107">
    <property type="entry name" value="ADH_zinc_N"/>
    <property type="match status" value="1"/>
</dbReference>
<dbReference type="PANTHER" id="PTHR45033">
    <property type="match status" value="1"/>
</dbReference>
<dbReference type="RefSeq" id="WP_112344421.1">
    <property type="nucleotide sequence ID" value="NZ_QMKK01000052.1"/>
</dbReference>
<dbReference type="InterPro" id="IPR052711">
    <property type="entry name" value="Zinc_ADH-like"/>
</dbReference>
<dbReference type="Gene3D" id="3.40.50.720">
    <property type="entry name" value="NAD(P)-binding Rossmann-like Domain"/>
    <property type="match status" value="1"/>
</dbReference>
<reference evidence="2 3" key="1">
    <citation type="submission" date="2018-06" db="EMBL/GenBank/DDBJ databases">
        <title>Whole Genome Sequence of an efficient microsymbiont, Rhizobium tropici.</title>
        <authorList>
            <person name="Srinivasan R."/>
            <person name="Singh H.V."/>
            <person name="Srivastava R."/>
            <person name="Kumari B."/>
            <person name="Radhakrishna A."/>
        </authorList>
    </citation>
    <scope>NUCLEOTIDE SEQUENCE [LARGE SCALE GENOMIC DNA]</scope>
    <source>
        <strain evidence="2 3">IGFRI Rhizo-19</strain>
    </source>
</reference>
<dbReference type="Proteomes" id="UP000251205">
    <property type="component" value="Unassembled WGS sequence"/>
</dbReference>
<proteinExistence type="predicted"/>
<protein>
    <submittedName>
        <fullName evidence="2">NAD(P)-dependent alcohol dehydrogenase</fullName>
    </submittedName>
</protein>
<sequence length="341" mass="36322">MTKTMKRWTLDTVAVGAPLNLTETAIPTPARGEVLVRVKAVSLNYRDKLVREIGMGLPLQFPFVPASDMAGVVEAVGDGVTRFAVGDRVISTFHPGWIDGKPLGDARTPPYKTLGGFYPGVLSEYVAMSEDWLVSSPQSLDYAEASTLPCAGLTAWFALVERGKIKPGDTVLVQGTGGVALFGLQIATAQGAEVFVTSSGQEKLGRAKALGAHYGIDRNKSDWVEEVYRLTNDRGIDHIIEIAGGPNLGQSLKAVAPQGRISVIGVLEGFDISGPVAPLLLKSPTVQGISVGHRRSLEDFVRAVDSIGLKPVIDHRYGLGEAPAAFDHLDRGPFGKIVIEL</sequence>
<dbReference type="InterPro" id="IPR013154">
    <property type="entry name" value="ADH-like_N"/>
</dbReference>
<dbReference type="GO" id="GO:0016491">
    <property type="term" value="F:oxidoreductase activity"/>
    <property type="evidence" value="ECO:0007669"/>
    <property type="project" value="InterPro"/>
</dbReference>
<dbReference type="OrthoDB" id="9790818at2"/>
<dbReference type="Gene3D" id="3.90.180.10">
    <property type="entry name" value="Medium-chain alcohol dehydrogenases, catalytic domain"/>
    <property type="match status" value="1"/>
</dbReference>